<dbReference type="Gene3D" id="3.10.450.50">
    <property type="match status" value="1"/>
</dbReference>
<dbReference type="InterPro" id="IPR032710">
    <property type="entry name" value="NTF2-like_dom_sf"/>
</dbReference>
<dbReference type="RefSeq" id="WP_093362828.1">
    <property type="nucleotide sequence ID" value="NZ_FOLG01000022.1"/>
</dbReference>
<proteinExistence type="predicted"/>
<feature type="domain" description="SnoaL-like" evidence="1">
    <location>
        <begin position="9"/>
        <end position="99"/>
    </location>
</feature>
<dbReference type="AlphaFoldDB" id="A0A1I1QN53"/>
<dbReference type="Proteomes" id="UP000198728">
    <property type="component" value="Unassembled WGS sequence"/>
</dbReference>
<organism evidence="2 3">
    <name type="scientific">Tropicimonas isoalkanivorans</name>
    <dbReference type="NCBI Taxonomy" id="441112"/>
    <lineage>
        <taxon>Bacteria</taxon>
        <taxon>Pseudomonadati</taxon>
        <taxon>Pseudomonadota</taxon>
        <taxon>Alphaproteobacteria</taxon>
        <taxon>Rhodobacterales</taxon>
        <taxon>Roseobacteraceae</taxon>
        <taxon>Tropicimonas</taxon>
    </lineage>
</organism>
<evidence type="ECO:0000313" key="2">
    <source>
        <dbReference type="EMBL" id="SFD23546.1"/>
    </source>
</evidence>
<dbReference type="SUPFAM" id="SSF54427">
    <property type="entry name" value="NTF2-like"/>
    <property type="match status" value="1"/>
</dbReference>
<reference evidence="2 3" key="1">
    <citation type="submission" date="2016-10" db="EMBL/GenBank/DDBJ databases">
        <authorList>
            <person name="de Groot N.N."/>
        </authorList>
    </citation>
    <scope>NUCLEOTIDE SEQUENCE [LARGE SCALE GENOMIC DNA]</scope>
    <source>
        <strain evidence="2 3">DSM 19548</strain>
    </source>
</reference>
<gene>
    <name evidence="2" type="ORF">SAMN04488094_1227</name>
</gene>
<protein>
    <submittedName>
        <fullName evidence="2">SnoaL-like domain-containing protein</fullName>
    </submittedName>
</protein>
<keyword evidence="3" id="KW-1185">Reference proteome</keyword>
<sequence length="113" mass="12519">MAVFEKIQAARRAKDMKAYGDLMADDCVFVRHQSGTEMKKSEITAMLDKMMEGGGSFGDERKIYENDDILVMHSINDYPDGSREAVLACYTLKDGKITRLETGATPLQAPAHA</sequence>
<evidence type="ECO:0000313" key="3">
    <source>
        <dbReference type="Proteomes" id="UP000198728"/>
    </source>
</evidence>
<accession>A0A1I1QN53</accession>
<dbReference type="EMBL" id="FOLG01000022">
    <property type="protein sequence ID" value="SFD23546.1"/>
    <property type="molecule type" value="Genomic_DNA"/>
</dbReference>
<dbReference type="OrthoDB" id="7856070at2"/>
<evidence type="ECO:0000259" key="1">
    <source>
        <dbReference type="Pfam" id="PF12680"/>
    </source>
</evidence>
<dbReference type="InterPro" id="IPR037401">
    <property type="entry name" value="SnoaL-like"/>
</dbReference>
<name>A0A1I1QN53_9RHOB</name>
<dbReference type="Pfam" id="PF12680">
    <property type="entry name" value="SnoaL_2"/>
    <property type="match status" value="1"/>
</dbReference>